<dbReference type="Proteomes" id="UP000277437">
    <property type="component" value="Chromosome"/>
</dbReference>
<proteinExistence type="predicted"/>
<reference evidence="1 2" key="1">
    <citation type="submission" date="2018-12" db="EMBL/GenBank/DDBJ databases">
        <authorList>
            <consortium name="Pathogen Informatics"/>
        </authorList>
    </citation>
    <scope>NUCLEOTIDE SEQUENCE [LARGE SCALE GENOMIC DNA]</scope>
    <source>
        <strain evidence="1 2">NCTC7357</strain>
    </source>
</reference>
<gene>
    <name evidence="1" type="ORF">NCTC7357_02470</name>
</gene>
<name>A0AAX3FUM1_9PSED</name>
<protein>
    <submittedName>
        <fullName evidence="1">Uncharacterized protein</fullName>
    </submittedName>
</protein>
<sequence>MRNSESRWFKLILIIPLLACAGFTIRWNIERPLDVTVVPPDPVKAPTISEVVEEVKKTPGNILKETTKGAENIVREAGIGGKNVLSELGIAASNISNEGNKGAENIARETAKAILDIGKSVQKAGEDTEATLAKAGKDVEWNIAKAGRDSEDAIHAIGHFIENQAQSQGKIIDRAAERFREGKFVDAMWHYSMEQFQETENNAAKAAQESQLIAQAGQVAAQAYGGPGGSAAFAAWLTYKQTGDLNLALKTGIITGASAMAMAEAGKMPSTGEEYALARKTIVTAAIGGATVAVAGGDATAVREGFLLAGSMVLVQDHYQKITSGQAELDRESMMVSKSESAYCMSPNQEFCQPLRQGEVLRDRRVPSVGVEGSNNPLIGDNGVLMKNVVSKVPGMQGMSVMHDQWVVQWDLNRLNLNQATIAPAIVVYYAGTGAPYYEHLRRTSMEKQLAEQSAILTSKPMSAQARAVYNQPSGVAVTPSRVSQSYICTKGSLGRQFAVELASKDSDFSCRVVSNISLVDQYSPTVVHWIARNDVTFCGRQAMISSITYKSAGWQCHFLPPAAAVAEMTTATAQ</sequence>
<accession>A0AAX3FUM1</accession>
<evidence type="ECO:0000313" key="1">
    <source>
        <dbReference type="EMBL" id="VEF74183.1"/>
    </source>
</evidence>
<dbReference type="RefSeq" id="WP_124325406.1">
    <property type="nucleotide sequence ID" value="NZ_CP118137.1"/>
</dbReference>
<evidence type="ECO:0000313" key="2">
    <source>
        <dbReference type="Proteomes" id="UP000277437"/>
    </source>
</evidence>
<dbReference type="AlphaFoldDB" id="A0AAX3FUM1"/>
<organism evidence="1 2">
    <name type="scientific">Pseudomonas chlororaphis</name>
    <dbReference type="NCBI Taxonomy" id="587753"/>
    <lineage>
        <taxon>Bacteria</taxon>
        <taxon>Pseudomonadati</taxon>
        <taxon>Pseudomonadota</taxon>
        <taxon>Gammaproteobacteria</taxon>
        <taxon>Pseudomonadales</taxon>
        <taxon>Pseudomonadaceae</taxon>
        <taxon>Pseudomonas</taxon>
    </lineage>
</organism>
<dbReference type="EMBL" id="LR134334">
    <property type="protein sequence ID" value="VEF74183.1"/>
    <property type="molecule type" value="Genomic_DNA"/>
</dbReference>